<accession>A0ABU2AAP1</accession>
<keyword evidence="1" id="KW-0472">Membrane</keyword>
<evidence type="ECO:0000256" key="1">
    <source>
        <dbReference type="SAM" id="Phobius"/>
    </source>
</evidence>
<reference evidence="2 3" key="1">
    <citation type="submission" date="2023-07" db="EMBL/GenBank/DDBJ databases">
        <title>Sorghum-associated microbial communities from plants grown in Nebraska, USA.</title>
        <authorList>
            <person name="Schachtman D."/>
        </authorList>
    </citation>
    <scope>NUCLEOTIDE SEQUENCE [LARGE SCALE GENOMIC DNA]</scope>
    <source>
        <strain evidence="2 3">BE316</strain>
    </source>
</reference>
<dbReference type="EMBL" id="JAVDXV010000006">
    <property type="protein sequence ID" value="MDR7334279.1"/>
    <property type="molecule type" value="Genomic_DNA"/>
</dbReference>
<evidence type="ECO:0000313" key="2">
    <source>
        <dbReference type="EMBL" id="MDR7334279.1"/>
    </source>
</evidence>
<keyword evidence="1" id="KW-0812">Transmembrane</keyword>
<sequence length="29" mass="3221">MTINELWYLTLFVHGVICACAVIAGLRGR</sequence>
<gene>
    <name evidence="2" type="ORF">J2X21_003431</name>
</gene>
<feature type="transmembrane region" description="Helical" evidence="1">
    <location>
        <begin position="6"/>
        <end position="26"/>
    </location>
</feature>
<dbReference type="Proteomes" id="UP001180825">
    <property type="component" value="Unassembled WGS sequence"/>
</dbReference>
<proteinExistence type="predicted"/>
<evidence type="ECO:0000313" key="3">
    <source>
        <dbReference type="Proteomes" id="UP001180825"/>
    </source>
</evidence>
<name>A0ABU2AAP1_9BURK</name>
<protein>
    <submittedName>
        <fullName evidence="2">Uncharacterized protein</fullName>
    </submittedName>
</protein>
<keyword evidence="3" id="KW-1185">Reference proteome</keyword>
<comment type="caution">
    <text evidence="2">The sequence shown here is derived from an EMBL/GenBank/DDBJ whole genome shotgun (WGS) entry which is preliminary data.</text>
</comment>
<organism evidence="2 3">
    <name type="scientific">Roseateles asaccharophilus</name>
    <dbReference type="NCBI Taxonomy" id="582607"/>
    <lineage>
        <taxon>Bacteria</taxon>
        <taxon>Pseudomonadati</taxon>
        <taxon>Pseudomonadota</taxon>
        <taxon>Betaproteobacteria</taxon>
        <taxon>Burkholderiales</taxon>
        <taxon>Sphaerotilaceae</taxon>
        <taxon>Roseateles</taxon>
    </lineage>
</organism>
<keyword evidence="1" id="KW-1133">Transmembrane helix</keyword>